<name>A0A4R1M750_9SPHI</name>
<organism evidence="2 3">
    <name type="scientific">Albibacterium bauzanense</name>
    <dbReference type="NCBI Taxonomy" id="653929"/>
    <lineage>
        <taxon>Bacteria</taxon>
        <taxon>Pseudomonadati</taxon>
        <taxon>Bacteroidota</taxon>
        <taxon>Sphingobacteriia</taxon>
        <taxon>Sphingobacteriales</taxon>
        <taxon>Sphingobacteriaceae</taxon>
        <taxon>Albibacterium</taxon>
    </lineage>
</organism>
<gene>
    <name evidence="2" type="ORF">C8N28_0811</name>
</gene>
<dbReference type="InterPro" id="IPR021109">
    <property type="entry name" value="Peptidase_aspartic_dom_sf"/>
</dbReference>
<proteinExistence type="predicted"/>
<dbReference type="Pfam" id="PF05618">
    <property type="entry name" value="Zn_protease"/>
    <property type="match status" value="1"/>
</dbReference>
<reference evidence="2 3" key="1">
    <citation type="submission" date="2019-03" db="EMBL/GenBank/DDBJ databases">
        <title>Genomic Encyclopedia of Archaeal and Bacterial Type Strains, Phase II (KMG-II): from individual species to whole genera.</title>
        <authorList>
            <person name="Goeker M."/>
        </authorList>
    </citation>
    <scope>NUCLEOTIDE SEQUENCE [LARGE SCALE GENOMIC DNA]</scope>
    <source>
        <strain evidence="2 3">DSM 22554</strain>
    </source>
</reference>
<dbReference type="AlphaFoldDB" id="A0A4R1M750"/>
<dbReference type="PANTHER" id="PTHR38037:SF2">
    <property type="entry name" value="ATP-DEPENDENT ZINC PROTEASE DOMAIN-CONTAINING PROTEIN-RELATED"/>
    <property type="match status" value="1"/>
</dbReference>
<comment type="caution">
    <text evidence="2">The sequence shown here is derived from an EMBL/GenBank/DDBJ whole genome shotgun (WGS) entry which is preliminary data.</text>
</comment>
<accession>A0A4R1M750</accession>
<feature type="domain" description="Retropepsin-like aspartic endopeptidase" evidence="1">
    <location>
        <begin position="4"/>
        <end position="136"/>
    </location>
</feature>
<dbReference type="OrthoDB" id="9782977at2"/>
<protein>
    <recommendedName>
        <fullName evidence="1">Retropepsin-like aspartic endopeptidase domain-containing protein</fullName>
    </recommendedName>
</protein>
<evidence type="ECO:0000313" key="3">
    <source>
        <dbReference type="Proteomes" id="UP000294616"/>
    </source>
</evidence>
<dbReference type="Proteomes" id="UP000294616">
    <property type="component" value="Unassembled WGS sequence"/>
</dbReference>
<dbReference type="RefSeq" id="WP_132221758.1">
    <property type="nucleotide sequence ID" value="NZ_SMGO01000001.1"/>
</dbReference>
<evidence type="ECO:0000313" key="2">
    <source>
        <dbReference type="EMBL" id="TCK85503.1"/>
    </source>
</evidence>
<keyword evidence="3" id="KW-1185">Reference proteome</keyword>
<dbReference type="InterPro" id="IPR008503">
    <property type="entry name" value="Asp_endopeptidase"/>
</dbReference>
<sequence length="143" mass="16516">MKTIGWKELVDFIDFGISDVPAKIDTGAKTSVLHCDHIELIKKGRKQFVKFIPLSESYSSGKVFILPFHKERKIKNSFGLEENRYIIHTQIKMFGETHGIEISLRDRSNMEFPVLLGRSFIRKKFLVDVSRSNLSSKRTSVKK</sequence>
<dbReference type="EMBL" id="SMGO01000001">
    <property type="protein sequence ID" value="TCK85503.1"/>
    <property type="molecule type" value="Genomic_DNA"/>
</dbReference>
<dbReference type="Gene3D" id="2.40.70.10">
    <property type="entry name" value="Acid Proteases"/>
    <property type="match status" value="1"/>
</dbReference>
<evidence type="ECO:0000259" key="1">
    <source>
        <dbReference type="Pfam" id="PF05618"/>
    </source>
</evidence>
<dbReference type="SUPFAM" id="SSF50630">
    <property type="entry name" value="Acid proteases"/>
    <property type="match status" value="1"/>
</dbReference>
<dbReference type="PANTHER" id="PTHR38037">
    <property type="entry name" value="ZN_PROTEASE DOMAIN-CONTAINING PROTEIN"/>
    <property type="match status" value="1"/>
</dbReference>